<feature type="domain" description="HTH merR-type" evidence="3">
    <location>
        <begin position="17"/>
        <end position="80"/>
    </location>
</feature>
<dbReference type="Proteomes" id="UP000199475">
    <property type="component" value="Unassembled WGS sequence"/>
</dbReference>
<keyword evidence="5" id="KW-1185">Reference proteome</keyword>
<evidence type="ECO:0000256" key="2">
    <source>
        <dbReference type="SAM" id="MobiDB-lite"/>
    </source>
</evidence>
<dbReference type="InterPro" id="IPR000551">
    <property type="entry name" value="MerR-type_HTH_dom"/>
</dbReference>
<dbReference type="InterPro" id="IPR009061">
    <property type="entry name" value="DNA-bd_dom_put_sf"/>
</dbReference>
<evidence type="ECO:0000313" key="5">
    <source>
        <dbReference type="Proteomes" id="UP000199475"/>
    </source>
</evidence>
<proteinExistence type="predicted"/>
<dbReference type="PANTHER" id="PTHR30204:SF89">
    <property type="entry name" value="HTH MERR-TYPE DOMAIN-CONTAINING PROTEIN"/>
    <property type="match status" value="1"/>
</dbReference>
<dbReference type="EMBL" id="FNGP01000005">
    <property type="protein sequence ID" value="SDL74094.1"/>
    <property type="molecule type" value="Genomic_DNA"/>
</dbReference>
<dbReference type="Gene3D" id="1.10.1660.10">
    <property type="match status" value="1"/>
</dbReference>
<reference evidence="4 5" key="1">
    <citation type="submission" date="2016-10" db="EMBL/GenBank/DDBJ databases">
        <authorList>
            <person name="de Groot N.N."/>
        </authorList>
    </citation>
    <scope>NUCLEOTIDE SEQUENCE [LARGE SCALE GENOMIC DNA]</scope>
    <source>
        <strain evidence="4 5">CGMCC 1.9159</strain>
    </source>
</reference>
<protein>
    <submittedName>
        <fullName evidence="4">MerR family regulatory protein</fullName>
    </submittedName>
</protein>
<keyword evidence="1" id="KW-0238">DNA-binding</keyword>
<dbReference type="PROSITE" id="PS50937">
    <property type="entry name" value="HTH_MERR_2"/>
    <property type="match status" value="1"/>
</dbReference>
<dbReference type="STRING" id="686624.SAMN04488242_2658"/>
<evidence type="ECO:0000313" key="4">
    <source>
        <dbReference type="EMBL" id="SDL74094.1"/>
    </source>
</evidence>
<dbReference type="CDD" id="cd00592">
    <property type="entry name" value="HTH_MerR-like"/>
    <property type="match status" value="1"/>
</dbReference>
<dbReference type="InterPro" id="IPR047057">
    <property type="entry name" value="MerR_fam"/>
</dbReference>
<feature type="compositionally biased region" description="Low complexity" evidence="2">
    <location>
        <begin position="91"/>
        <end position="101"/>
    </location>
</feature>
<feature type="region of interest" description="Disordered" evidence="2">
    <location>
        <begin position="84"/>
        <end position="117"/>
    </location>
</feature>
<name>A0A1G9MIX7_9ACTN</name>
<accession>A0A1G9MIX7</accession>
<dbReference type="Pfam" id="PF13411">
    <property type="entry name" value="MerR_1"/>
    <property type="match status" value="1"/>
</dbReference>
<dbReference type="SUPFAM" id="SSF46955">
    <property type="entry name" value="Putative DNA-binding domain"/>
    <property type="match status" value="1"/>
</dbReference>
<sequence>MAPGARTIGRVLEMIRAEFPDISVSKLRYLEAEGLISPDRQQPSGYRRFSERDVERLLYVLRAQRDRYLPLKVIREELEAIDRGEDPVTVQEAPPAEQAQPEPRPGPSRNGQPAQPGKLLTRRQVLQESALGEASFIHLERLRLVAPRHGSQLYGREAVAVATAAKRLANYGMDLRQLKVIQQAAIAEAALVEQVLEPFRRRNGAPADTVADVYRVVLQAHAALLHGQING</sequence>
<dbReference type="AlphaFoldDB" id="A0A1G9MIX7"/>
<dbReference type="GO" id="GO:0003700">
    <property type="term" value="F:DNA-binding transcription factor activity"/>
    <property type="evidence" value="ECO:0007669"/>
    <property type="project" value="InterPro"/>
</dbReference>
<evidence type="ECO:0000259" key="3">
    <source>
        <dbReference type="PROSITE" id="PS50937"/>
    </source>
</evidence>
<organism evidence="4 5">
    <name type="scientific">Tessaracoccus oleiagri</name>
    <dbReference type="NCBI Taxonomy" id="686624"/>
    <lineage>
        <taxon>Bacteria</taxon>
        <taxon>Bacillati</taxon>
        <taxon>Actinomycetota</taxon>
        <taxon>Actinomycetes</taxon>
        <taxon>Propionibacteriales</taxon>
        <taxon>Propionibacteriaceae</taxon>
        <taxon>Tessaracoccus</taxon>
    </lineage>
</organism>
<dbReference type="SMART" id="SM00422">
    <property type="entry name" value="HTH_MERR"/>
    <property type="match status" value="1"/>
</dbReference>
<gene>
    <name evidence="4" type="ORF">SAMN04488242_2658</name>
</gene>
<evidence type="ECO:0000256" key="1">
    <source>
        <dbReference type="ARBA" id="ARBA00023125"/>
    </source>
</evidence>
<dbReference type="OrthoDB" id="3191171at2"/>
<dbReference type="PANTHER" id="PTHR30204">
    <property type="entry name" value="REDOX-CYCLING DRUG-SENSING TRANSCRIPTIONAL ACTIVATOR SOXR"/>
    <property type="match status" value="1"/>
</dbReference>
<dbReference type="GO" id="GO:0003677">
    <property type="term" value="F:DNA binding"/>
    <property type="evidence" value="ECO:0007669"/>
    <property type="project" value="UniProtKB-KW"/>
</dbReference>